<sequence length="297" mass="35080">MTATTSFLSSPPAIHMNRNDAISNTFHVKRERQNITCRKLQSANCDFISLTRRNHWKYSSGDHASNLKKAICKAKDQGIYDSESDWRGTSPAELIHCFYEMINNRNTKEFDQIISDDCSYEDLSFYKPLQGKEEVKVFLVKLMNCMGKKAKFVIESMVEGNQLVVGVMWHLEWNSKVVPFTKGINFYECDYKSKKLVIRRVRSINESPFKPGDLTLKQLKIITFLFDHFPWIAERFLERPYAAVEWLKKIYSRLIKPFIWPLYYPVMVYYKRLWSMFAYSFGYIFALFVKILEMFQG</sequence>
<feature type="domain" description="SnoaL-like" evidence="2">
    <location>
        <begin position="98"/>
        <end position="188"/>
    </location>
</feature>
<organism evidence="3 4">
    <name type="scientific">Amborella trichopoda</name>
    <dbReference type="NCBI Taxonomy" id="13333"/>
    <lineage>
        <taxon>Eukaryota</taxon>
        <taxon>Viridiplantae</taxon>
        <taxon>Streptophyta</taxon>
        <taxon>Embryophyta</taxon>
        <taxon>Tracheophyta</taxon>
        <taxon>Spermatophyta</taxon>
        <taxon>Magnoliopsida</taxon>
        <taxon>Amborellales</taxon>
        <taxon>Amborellaceae</taxon>
        <taxon>Amborella</taxon>
    </lineage>
</organism>
<keyword evidence="1" id="KW-1133">Transmembrane helix</keyword>
<keyword evidence="1" id="KW-0812">Transmembrane</keyword>
<accession>W1NLS8</accession>
<dbReference type="EMBL" id="KI397142">
    <property type="protein sequence ID" value="ERM96476.1"/>
    <property type="molecule type" value="Genomic_DNA"/>
</dbReference>
<dbReference type="HOGENOM" id="CLU_069249_4_0_1"/>
<dbReference type="Gramene" id="ERM96476">
    <property type="protein sequence ID" value="ERM96476"/>
    <property type="gene ID" value="AMTR_s00001p00257900"/>
</dbReference>
<dbReference type="Gene3D" id="3.10.450.50">
    <property type="match status" value="1"/>
</dbReference>
<dbReference type="AlphaFoldDB" id="W1NLS8"/>
<evidence type="ECO:0000256" key="1">
    <source>
        <dbReference type="SAM" id="Phobius"/>
    </source>
</evidence>
<keyword evidence="4" id="KW-1185">Reference proteome</keyword>
<name>W1NLS8_AMBTC</name>
<evidence type="ECO:0000259" key="2">
    <source>
        <dbReference type="Pfam" id="PF12680"/>
    </source>
</evidence>
<dbReference type="InterPro" id="IPR032710">
    <property type="entry name" value="NTF2-like_dom_sf"/>
</dbReference>
<dbReference type="Pfam" id="PF12680">
    <property type="entry name" value="SnoaL_2"/>
    <property type="match status" value="1"/>
</dbReference>
<dbReference type="PANTHER" id="PTHR33698:SF1">
    <property type="entry name" value="NUCLEAR TRANSPORT FACTOR 2 (NTF2) FAMILY PROTEIN"/>
    <property type="match status" value="1"/>
</dbReference>
<dbReference type="SUPFAM" id="SSF54427">
    <property type="entry name" value="NTF2-like"/>
    <property type="match status" value="1"/>
</dbReference>
<dbReference type="InterPro" id="IPR037401">
    <property type="entry name" value="SnoaL-like"/>
</dbReference>
<evidence type="ECO:0000313" key="4">
    <source>
        <dbReference type="Proteomes" id="UP000017836"/>
    </source>
</evidence>
<protein>
    <recommendedName>
        <fullName evidence="2">SnoaL-like domain-containing protein</fullName>
    </recommendedName>
</protein>
<evidence type="ECO:0000313" key="3">
    <source>
        <dbReference type="EMBL" id="ERM96476.1"/>
    </source>
</evidence>
<dbReference type="Proteomes" id="UP000017836">
    <property type="component" value="Unassembled WGS sequence"/>
</dbReference>
<proteinExistence type="predicted"/>
<dbReference type="OMA" id="MGKNTEY"/>
<gene>
    <name evidence="3" type="ORF">AMTR_s00001p00257900</name>
</gene>
<dbReference type="PANTHER" id="PTHR33698">
    <property type="entry name" value="NUCLEAR TRANSPORT FACTOR 2 (NTF2)-LIKE PROTEIN"/>
    <property type="match status" value="1"/>
</dbReference>
<dbReference type="eggNOG" id="ENOG502RXQE">
    <property type="taxonomic scope" value="Eukaryota"/>
</dbReference>
<reference evidence="4" key="1">
    <citation type="journal article" date="2013" name="Science">
        <title>The Amborella genome and the evolution of flowering plants.</title>
        <authorList>
            <consortium name="Amborella Genome Project"/>
        </authorList>
    </citation>
    <scope>NUCLEOTIDE SEQUENCE [LARGE SCALE GENOMIC DNA]</scope>
</reference>
<feature type="transmembrane region" description="Helical" evidence="1">
    <location>
        <begin position="273"/>
        <end position="292"/>
    </location>
</feature>
<keyword evidence="1" id="KW-0472">Membrane</keyword>